<dbReference type="PROSITE" id="PS51257">
    <property type="entry name" value="PROKAR_LIPOPROTEIN"/>
    <property type="match status" value="1"/>
</dbReference>
<name>E6Y1D3_9GAST</name>
<keyword evidence="1" id="KW-0472">Membrane</keyword>
<evidence type="ECO:0000256" key="1">
    <source>
        <dbReference type="SAM" id="Phobius"/>
    </source>
</evidence>
<gene>
    <name evidence="3" type="primary">ND6</name>
</gene>
<organism evidence="3">
    <name type="scientific">Sagaminopteron nigropunctatum</name>
    <dbReference type="NCBI Taxonomy" id="1874340"/>
    <lineage>
        <taxon>Eukaryota</taxon>
        <taxon>Metazoa</taxon>
        <taxon>Spiralia</taxon>
        <taxon>Lophotrochozoa</taxon>
        <taxon>Mollusca</taxon>
        <taxon>Gastropoda</taxon>
        <taxon>Heterobranchia</taxon>
        <taxon>Euthyneura</taxon>
        <taxon>Tectipleura</taxon>
        <taxon>Cephalaspidea</taxon>
        <taxon>Philinoidea</taxon>
        <taxon>Gastropteridae</taxon>
        <taxon>Sagaminopteron</taxon>
    </lineage>
</organism>
<geneLocation type="mitochondrion" evidence="3"/>
<feature type="signal peptide" evidence="2">
    <location>
        <begin position="1"/>
        <end position="19"/>
    </location>
</feature>
<keyword evidence="1" id="KW-0812">Transmembrane</keyword>
<proteinExistence type="predicted"/>
<keyword evidence="1" id="KW-1133">Transmembrane helix</keyword>
<feature type="chain" id="PRO_5003213760" evidence="2">
    <location>
        <begin position="20"/>
        <end position="152"/>
    </location>
</feature>
<accession>E6Y1D3</accession>
<dbReference type="EMBL" id="DQ991937">
    <property type="protein sequence ID" value="ABJ55870.1"/>
    <property type="molecule type" value="Genomic_DNA"/>
</dbReference>
<dbReference type="AlphaFoldDB" id="E6Y1D3"/>
<sequence length="152" mass="16855">MKFMFFCSFFLLCSFPLYSSPVSLGACLILISFSFVAVMASMSSWWYAYILFLVYIGGLLVMFIYVCLISSNYNFMGSNNQYFGVISLSTVLTYALSMNPMSKDYLGYMSYDMGSSLVSNNSIWLFGGLVILLLVMLLIIVRSSGAGAVSVN</sequence>
<protein>
    <submittedName>
        <fullName evidence="3">NADH dehydrogenase subunit 6</fullName>
    </submittedName>
</protein>
<evidence type="ECO:0000313" key="3">
    <source>
        <dbReference type="EMBL" id="ABJ55870.1"/>
    </source>
</evidence>
<evidence type="ECO:0000256" key="2">
    <source>
        <dbReference type="SAM" id="SignalP"/>
    </source>
</evidence>
<reference evidence="3" key="1">
    <citation type="journal article" date="2011" name="Mar. Genomics">
        <title>Crawling through time: Transition of snails to slugs dating back to the Paleozoic, based on mitochondrial phylogenomics.</title>
        <authorList>
            <person name="Medina M."/>
            <person name="Lal S."/>
            <person name="Valles Y."/>
            <person name="Takaoka T.L."/>
            <person name="Dayrat B.A."/>
            <person name="Boore J.L."/>
            <person name="Gosliner T."/>
        </authorList>
    </citation>
    <scope>NUCLEOTIDE SEQUENCE</scope>
</reference>
<keyword evidence="3" id="KW-0496">Mitochondrion</keyword>
<feature type="transmembrane region" description="Helical" evidence="1">
    <location>
        <begin position="82"/>
        <end position="102"/>
    </location>
</feature>
<feature type="transmembrane region" description="Helical" evidence="1">
    <location>
        <begin position="122"/>
        <end position="141"/>
    </location>
</feature>
<feature type="transmembrane region" description="Helical" evidence="1">
    <location>
        <begin position="49"/>
        <end position="70"/>
    </location>
</feature>
<keyword evidence="2" id="KW-0732">Signal</keyword>